<dbReference type="PANTHER" id="PTHR12318">
    <property type="entry name" value="TESTOSTERONE-REGULATED PROTEIN RP2"/>
    <property type="match status" value="1"/>
</dbReference>
<dbReference type="Gene3D" id="3.90.79.10">
    <property type="entry name" value="Nucleoside Triphosphate Pyrophosphohydrolase"/>
    <property type="match status" value="2"/>
</dbReference>
<evidence type="ECO:0000256" key="4">
    <source>
        <dbReference type="ARBA" id="ARBA00022801"/>
    </source>
</evidence>
<keyword evidence="6" id="KW-0464">Manganese</keyword>
<dbReference type="Proteomes" id="UP001058860">
    <property type="component" value="Chromosome"/>
</dbReference>
<dbReference type="PROSITE" id="PS51462">
    <property type="entry name" value="NUDIX"/>
    <property type="match status" value="1"/>
</dbReference>
<comment type="cofactor">
    <cofactor evidence="2">
        <name>Mg(2+)</name>
        <dbReference type="ChEBI" id="CHEBI:18420"/>
    </cofactor>
</comment>
<accession>A0ABY5PG23</accession>
<comment type="cofactor">
    <cofactor evidence="1">
        <name>Mn(2+)</name>
        <dbReference type="ChEBI" id="CHEBI:29035"/>
    </cofactor>
</comment>
<dbReference type="Pfam" id="PF00293">
    <property type="entry name" value="NUDIX"/>
    <property type="match status" value="1"/>
</dbReference>
<dbReference type="InterPro" id="IPR000086">
    <property type="entry name" value="NUDIX_hydrolase_dom"/>
</dbReference>
<dbReference type="InterPro" id="IPR039121">
    <property type="entry name" value="NUDT19"/>
</dbReference>
<gene>
    <name evidence="8" type="ORF">LRS13_23530</name>
</gene>
<evidence type="ECO:0000259" key="7">
    <source>
        <dbReference type="PROSITE" id="PS51462"/>
    </source>
</evidence>
<keyword evidence="4 8" id="KW-0378">Hydrolase</keyword>
<evidence type="ECO:0000256" key="5">
    <source>
        <dbReference type="ARBA" id="ARBA00022842"/>
    </source>
</evidence>
<keyword evidence="3" id="KW-0479">Metal-binding</keyword>
<evidence type="ECO:0000256" key="2">
    <source>
        <dbReference type="ARBA" id="ARBA00001946"/>
    </source>
</evidence>
<proteinExistence type="predicted"/>
<keyword evidence="9" id="KW-1185">Reference proteome</keyword>
<evidence type="ECO:0000313" key="9">
    <source>
        <dbReference type="Proteomes" id="UP001058860"/>
    </source>
</evidence>
<dbReference type="GO" id="GO:0016787">
    <property type="term" value="F:hydrolase activity"/>
    <property type="evidence" value="ECO:0007669"/>
    <property type="project" value="UniProtKB-KW"/>
</dbReference>
<protein>
    <submittedName>
        <fullName evidence="8">NUDIX hydrolase</fullName>
    </submittedName>
</protein>
<evidence type="ECO:0000313" key="8">
    <source>
        <dbReference type="EMBL" id="UUY03603.1"/>
    </source>
</evidence>
<dbReference type="EMBL" id="CP088295">
    <property type="protein sequence ID" value="UUY03603.1"/>
    <property type="molecule type" value="Genomic_DNA"/>
</dbReference>
<dbReference type="SUPFAM" id="SSF55811">
    <property type="entry name" value="Nudix"/>
    <property type="match status" value="1"/>
</dbReference>
<sequence length="210" mass="22314">MAGSIGEPGQELASEEVVPARQAASIILLRGGDETLELLLVQRTPKARFMGGVWVFPGGAVDAHEGEGDAAHRVAAVRELEEEAAVSGIAPHELVKFSQWITPEQVKIRFDTHFFLAEAPDGAEPQIDGEECVDLGWFTPQDALRAGEEGAIALVFPTIKHLEQLSIFPSTAAVIAHASAHEVVPVLPKVVMSGETARVLLPGEPGYDAA</sequence>
<evidence type="ECO:0000256" key="3">
    <source>
        <dbReference type="ARBA" id="ARBA00022723"/>
    </source>
</evidence>
<evidence type="ECO:0000256" key="6">
    <source>
        <dbReference type="ARBA" id="ARBA00023211"/>
    </source>
</evidence>
<name>A0ABY5PG23_9ACTN</name>
<feature type="domain" description="Nudix hydrolase" evidence="7">
    <location>
        <begin position="19"/>
        <end position="160"/>
    </location>
</feature>
<reference evidence="9" key="1">
    <citation type="submission" date="2021-11" db="EMBL/GenBank/DDBJ databases">
        <title>Cultivation dependent microbiological survey of springs from the worlds oldest radium mine currently devoted to the extraction of radon-saturated water.</title>
        <authorList>
            <person name="Kapinusova G."/>
            <person name="Smrhova T."/>
            <person name="Strejcek M."/>
            <person name="Suman J."/>
            <person name="Jani K."/>
            <person name="Pajer P."/>
            <person name="Uhlik O."/>
        </authorList>
    </citation>
    <scope>NUCLEOTIDE SEQUENCE [LARGE SCALE GENOMIC DNA]</scope>
    <source>
        <strain evidence="9">J379</strain>
    </source>
</reference>
<dbReference type="CDD" id="cd18870">
    <property type="entry name" value="NUDIX_AcylCoAdiphos_Nudt19"/>
    <property type="match status" value="1"/>
</dbReference>
<evidence type="ECO:0000256" key="1">
    <source>
        <dbReference type="ARBA" id="ARBA00001936"/>
    </source>
</evidence>
<organism evidence="8 9">
    <name type="scientific">Svornostia abyssi</name>
    <dbReference type="NCBI Taxonomy" id="2898438"/>
    <lineage>
        <taxon>Bacteria</taxon>
        <taxon>Bacillati</taxon>
        <taxon>Actinomycetota</taxon>
        <taxon>Thermoleophilia</taxon>
        <taxon>Solirubrobacterales</taxon>
        <taxon>Baekduiaceae</taxon>
        <taxon>Svornostia</taxon>
    </lineage>
</organism>
<dbReference type="PANTHER" id="PTHR12318:SF0">
    <property type="entry name" value="ACYL-COENZYME A DIPHOSPHATASE NUDT19"/>
    <property type="match status" value="1"/>
</dbReference>
<dbReference type="InterPro" id="IPR015797">
    <property type="entry name" value="NUDIX_hydrolase-like_dom_sf"/>
</dbReference>
<dbReference type="RefSeq" id="WP_353864105.1">
    <property type="nucleotide sequence ID" value="NZ_CP088295.1"/>
</dbReference>
<keyword evidence="5" id="KW-0460">Magnesium</keyword>